<sequence length="649" mass="70631">MTPSTPRNSHQRTLSSITTPGTPDTGYVLAQESIEESPTKRGGTSGASLTSSRYGPVETPLPPSLNLQHPLPPSPDSRPSVETASTPLYPSDIHPSASSSTVSGDDRSPSAESLESELLEMLENDDTDAELEMHEDDLEDALSSDPGAPLVSRARRRRRPHWEENDEDRDRSLFQLIPPLILAHPLPLFPLLALLPYNFLPAGVIFFIPIICVLTVLSSCAHIVIVYLAWYLKVSSFEEVFASVTGKFAQYGQWAGRAAVITSTIGLLVGWLETLHPLLSPMVETYLPYNSFYSSKILWTLVPALSLLPSLLPSRMTRSLRRAPVGLALLLPIVAFLVIGRTVEIKKATDEGLPPIGEDVKAVISDITKRRFGVGGGSSAGAGLTTLTIFLSPHLNTLPIHSTLSRNKRTSFPLPCILSSAILLALSLPFALVPYYLLPSPSHDMQTATPISPSGVFALLPADDGWVNLARILQCVMGLGSCNMWILRGRDSILGGLGVERGERYKIGRWIGVGIWGLVVFLACLGGWVAEKVELIGVTATLAVGWLLPSVFFIITFHVRSPLSIVFPSRNPPPLDATAQSSAPPSRSHSRTDSLTDPSVDVLLARKERQLQKRRLGRRLWQDLIVYVGILPVGVITMAWSTGSFFGFW</sequence>
<comment type="caution">
    <text evidence="3">The sequence shown here is derived from an EMBL/GenBank/DDBJ whole genome shotgun (WGS) entry which is preliminary data.</text>
</comment>
<feature type="transmembrane region" description="Helical" evidence="2">
    <location>
        <begin position="324"/>
        <end position="343"/>
    </location>
</feature>
<dbReference type="PANTHER" id="PTHR22950">
    <property type="entry name" value="AMINO ACID TRANSPORTER"/>
    <property type="match status" value="1"/>
</dbReference>
<reference evidence="3" key="1">
    <citation type="submission" date="2023-02" db="EMBL/GenBank/DDBJ databases">
        <title>Identification and recombinant expression of a fungal hydrolase from Papiliotrema laurentii that hydrolyzes apple cutin and clears colloidal polyester polyurethane.</title>
        <authorList>
            <consortium name="DOE Joint Genome Institute"/>
            <person name="Roman V.A."/>
            <person name="Bojanowski C."/>
            <person name="Crable B.R."/>
            <person name="Wagner D.N."/>
            <person name="Hung C.S."/>
            <person name="Nadeau L.J."/>
            <person name="Schratz L."/>
            <person name="Haridas S."/>
            <person name="Pangilinan J."/>
            <person name="Lipzen A."/>
            <person name="Na H."/>
            <person name="Yan M."/>
            <person name="Ng V."/>
            <person name="Grigoriev I.V."/>
            <person name="Spatafora J.W."/>
            <person name="Barlow D."/>
            <person name="Biffinger J."/>
            <person name="Kelley-Loughnane N."/>
            <person name="Varaljay V.A."/>
            <person name="Crookes-Goodson W.J."/>
        </authorList>
    </citation>
    <scope>NUCLEOTIDE SEQUENCE</scope>
    <source>
        <strain evidence="3">5307AH</strain>
    </source>
</reference>
<gene>
    <name evidence="3" type="ORF">DB88DRAFT_500202</name>
</gene>
<feature type="transmembrane region" description="Helical" evidence="2">
    <location>
        <begin position="176"/>
        <end position="197"/>
    </location>
</feature>
<feature type="transmembrane region" description="Helical" evidence="2">
    <location>
        <begin position="412"/>
        <end position="437"/>
    </location>
</feature>
<protein>
    <submittedName>
        <fullName evidence="3">Uncharacterized protein</fullName>
    </submittedName>
</protein>
<feature type="region of interest" description="Disordered" evidence="1">
    <location>
        <begin position="1"/>
        <end position="114"/>
    </location>
</feature>
<dbReference type="GO" id="GO:0005774">
    <property type="term" value="C:vacuolar membrane"/>
    <property type="evidence" value="ECO:0007669"/>
    <property type="project" value="TreeGrafter"/>
</dbReference>
<dbReference type="GO" id="GO:0015179">
    <property type="term" value="F:L-amino acid transmembrane transporter activity"/>
    <property type="evidence" value="ECO:0007669"/>
    <property type="project" value="TreeGrafter"/>
</dbReference>
<organism evidence="3 4">
    <name type="scientific">Papiliotrema laurentii</name>
    <name type="common">Cryptococcus laurentii</name>
    <dbReference type="NCBI Taxonomy" id="5418"/>
    <lineage>
        <taxon>Eukaryota</taxon>
        <taxon>Fungi</taxon>
        <taxon>Dikarya</taxon>
        <taxon>Basidiomycota</taxon>
        <taxon>Agaricomycotina</taxon>
        <taxon>Tremellomycetes</taxon>
        <taxon>Tremellales</taxon>
        <taxon>Rhynchogastremaceae</taxon>
        <taxon>Papiliotrema</taxon>
    </lineage>
</organism>
<proteinExistence type="predicted"/>
<feature type="transmembrane region" description="Helical" evidence="2">
    <location>
        <begin position="469"/>
        <end position="487"/>
    </location>
</feature>
<keyword evidence="2" id="KW-0812">Transmembrane</keyword>
<feature type="transmembrane region" description="Helical" evidence="2">
    <location>
        <begin position="535"/>
        <end position="557"/>
    </location>
</feature>
<dbReference type="AlphaFoldDB" id="A0AAD9CTM3"/>
<evidence type="ECO:0000313" key="4">
    <source>
        <dbReference type="Proteomes" id="UP001182556"/>
    </source>
</evidence>
<feature type="region of interest" description="Disordered" evidence="1">
    <location>
        <begin position="136"/>
        <end position="164"/>
    </location>
</feature>
<keyword evidence="4" id="KW-1185">Reference proteome</keyword>
<keyword evidence="2" id="KW-1133">Transmembrane helix</keyword>
<keyword evidence="2" id="KW-0472">Membrane</keyword>
<dbReference type="EMBL" id="JAODAN010000011">
    <property type="protein sequence ID" value="KAK1921275.1"/>
    <property type="molecule type" value="Genomic_DNA"/>
</dbReference>
<feature type="transmembrane region" description="Helical" evidence="2">
    <location>
        <begin position="624"/>
        <end position="648"/>
    </location>
</feature>
<name>A0AAD9CTM3_PAPLA</name>
<feature type="region of interest" description="Disordered" evidence="1">
    <location>
        <begin position="575"/>
        <end position="595"/>
    </location>
</feature>
<feature type="transmembrane region" description="Helical" evidence="2">
    <location>
        <begin position="372"/>
        <end position="391"/>
    </location>
</feature>
<feature type="compositionally biased region" description="Polar residues" evidence="1">
    <location>
        <begin position="578"/>
        <end position="595"/>
    </location>
</feature>
<dbReference type="PANTHER" id="PTHR22950:SF695">
    <property type="entry name" value="AMINO ACID TRANSPORTER TRANSMEMBRANE DOMAIN-CONTAINING PROTEIN"/>
    <property type="match status" value="1"/>
</dbReference>
<dbReference type="Proteomes" id="UP001182556">
    <property type="component" value="Unassembled WGS sequence"/>
</dbReference>
<accession>A0AAD9CTM3</accession>
<evidence type="ECO:0000256" key="1">
    <source>
        <dbReference type="SAM" id="MobiDB-lite"/>
    </source>
</evidence>
<feature type="transmembrane region" description="Helical" evidence="2">
    <location>
        <begin position="203"/>
        <end position="230"/>
    </location>
</feature>
<feature type="transmembrane region" description="Helical" evidence="2">
    <location>
        <begin position="507"/>
        <end position="529"/>
    </location>
</feature>
<feature type="compositionally biased region" description="Polar residues" evidence="1">
    <location>
        <begin position="1"/>
        <end position="22"/>
    </location>
</feature>
<evidence type="ECO:0000313" key="3">
    <source>
        <dbReference type="EMBL" id="KAK1921275.1"/>
    </source>
</evidence>
<evidence type="ECO:0000256" key="2">
    <source>
        <dbReference type="SAM" id="Phobius"/>
    </source>
</evidence>